<gene>
    <name evidence="2" type="ORF">ACFSKW_45905</name>
</gene>
<dbReference type="RefSeq" id="WP_379580911.1">
    <property type="nucleotide sequence ID" value="NZ_JBHUFV010000075.1"/>
</dbReference>
<proteinExistence type="predicted"/>
<protein>
    <submittedName>
        <fullName evidence="2">LGFP repeat-containing protein</fullName>
    </submittedName>
</protein>
<dbReference type="Proteomes" id="UP001597368">
    <property type="component" value="Unassembled WGS sequence"/>
</dbReference>
<accession>A0ABW4TEL5</accession>
<sequence length="175" mass="18682">MRRAITLGMVAALAVAGAATPAQARTSSCAIQPYGLIGEYWQTMGGEGGVFGCPASTEKGIANSNARRQTFANGQIAWSPDQGGRMIVAAYGKDGRAYVRWGPSNPFNYDYFEILVRSTHIANGTYTRRDGLRVRGAASFHGPGGHFTFRVRGCDDKPLGDVCRQGWTVSVSADA</sequence>
<dbReference type="InterPro" id="IPR013207">
    <property type="entry name" value="LGFP"/>
</dbReference>
<dbReference type="Pfam" id="PF08310">
    <property type="entry name" value="LGFP"/>
    <property type="match status" value="1"/>
</dbReference>
<evidence type="ECO:0000313" key="3">
    <source>
        <dbReference type="Proteomes" id="UP001597368"/>
    </source>
</evidence>
<evidence type="ECO:0000313" key="2">
    <source>
        <dbReference type="EMBL" id="MFD1938819.1"/>
    </source>
</evidence>
<organism evidence="2 3">
    <name type="scientific">Nonomuraea mangrovi</name>
    <dbReference type="NCBI Taxonomy" id="2316207"/>
    <lineage>
        <taxon>Bacteria</taxon>
        <taxon>Bacillati</taxon>
        <taxon>Actinomycetota</taxon>
        <taxon>Actinomycetes</taxon>
        <taxon>Streptosporangiales</taxon>
        <taxon>Streptosporangiaceae</taxon>
        <taxon>Nonomuraea</taxon>
    </lineage>
</organism>
<keyword evidence="1" id="KW-0732">Signal</keyword>
<dbReference type="EMBL" id="JBHUFV010000075">
    <property type="protein sequence ID" value="MFD1938819.1"/>
    <property type="molecule type" value="Genomic_DNA"/>
</dbReference>
<feature type="signal peptide" evidence="1">
    <location>
        <begin position="1"/>
        <end position="24"/>
    </location>
</feature>
<keyword evidence="3" id="KW-1185">Reference proteome</keyword>
<evidence type="ECO:0000256" key="1">
    <source>
        <dbReference type="SAM" id="SignalP"/>
    </source>
</evidence>
<comment type="caution">
    <text evidence="2">The sequence shown here is derived from an EMBL/GenBank/DDBJ whole genome shotgun (WGS) entry which is preliminary data.</text>
</comment>
<feature type="chain" id="PRO_5047305562" evidence="1">
    <location>
        <begin position="25"/>
        <end position="175"/>
    </location>
</feature>
<reference evidence="3" key="1">
    <citation type="journal article" date="2019" name="Int. J. Syst. Evol. Microbiol.">
        <title>The Global Catalogue of Microorganisms (GCM) 10K type strain sequencing project: providing services to taxonomists for standard genome sequencing and annotation.</title>
        <authorList>
            <consortium name="The Broad Institute Genomics Platform"/>
            <consortium name="The Broad Institute Genome Sequencing Center for Infectious Disease"/>
            <person name="Wu L."/>
            <person name="Ma J."/>
        </authorList>
    </citation>
    <scope>NUCLEOTIDE SEQUENCE [LARGE SCALE GENOMIC DNA]</scope>
    <source>
        <strain evidence="3">ICMP 6774ER</strain>
    </source>
</reference>
<name>A0ABW4TEL5_9ACTN</name>